<accession>A0AAD9PX12</accession>
<name>A0AAD9PX12_ACRCE</name>
<dbReference type="AlphaFoldDB" id="A0AAD9PX12"/>
<evidence type="ECO:0000256" key="2">
    <source>
        <dbReference type="SAM" id="Phobius"/>
    </source>
</evidence>
<evidence type="ECO:0000256" key="1">
    <source>
        <dbReference type="SAM" id="MobiDB-lite"/>
    </source>
</evidence>
<evidence type="ECO:0000313" key="4">
    <source>
        <dbReference type="Proteomes" id="UP001249851"/>
    </source>
</evidence>
<dbReference type="Pfam" id="PF15938">
    <property type="entry name" value="DUF4750"/>
    <property type="match status" value="1"/>
</dbReference>
<dbReference type="PANTHER" id="PTHR36877:SF1">
    <property type="entry name" value="SMALL INTEGRAL MEMBRANE PROTEIN 13"/>
    <property type="match status" value="1"/>
</dbReference>
<dbReference type="InterPro" id="IPR031851">
    <property type="entry name" value="DUF4750"/>
</dbReference>
<comment type="caution">
    <text evidence="3">The sequence shown here is derived from an EMBL/GenBank/DDBJ whole genome shotgun (WGS) entry which is preliminary data.</text>
</comment>
<proteinExistence type="predicted"/>
<protein>
    <recommendedName>
        <fullName evidence="5">Small integral membrane protein 13</fullName>
    </recommendedName>
</protein>
<keyword evidence="2" id="KW-0812">Transmembrane</keyword>
<sequence>MGNEAIATVLSVLIAIAAVTFVILFGWLVVWKMFLIRFSFIRELFYGSSNGSSRKTKEGIMPTPLRRSSRIRDMKSRK</sequence>
<reference evidence="3" key="1">
    <citation type="journal article" date="2023" name="G3 (Bethesda)">
        <title>Whole genome assembly and annotation of the endangered Caribbean coral Acropora cervicornis.</title>
        <authorList>
            <person name="Selwyn J.D."/>
            <person name="Vollmer S.V."/>
        </authorList>
    </citation>
    <scope>NUCLEOTIDE SEQUENCE</scope>
    <source>
        <strain evidence="3">K2</strain>
    </source>
</reference>
<dbReference type="EMBL" id="JARQWQ010000111">
    <property type="protein sequence ID" value="KAK2550401.1"/>
    <property type="molecule type" value="Genomic_DNA"/>
</dbReference>
<organism evidence="3 4">
    <name type="scientific">Acropora cervicornis</name>
    <name type="common">Staghorn coral</name>
    <dbReference type="NCBI Taxonomy" id="6130"/>
    <lineage>
        <taxon>Eukaryota</taxon>
        <taxon>Metazoa</taxon>
        <taxon>Cnidaria</taxon>
        <taxon>Anthozoa</taxon>
        <taxon>Hexacorallia</taxon>
        <taxon>Scleractinia</taxon>
        <taxon>Astrocoeniina</taxon>
        <taxon>Acroporidae</taxon>
        <taxon>Acropora</taxon>
    </lineage>
</organism>
<gene>
    <name evidence="3" type="ORF">P5673_028918</name>
</gene>
<reference evidence="3" key="2">
    <citation type="journal article" date="2023" name="Science">
        <title>Genomic signatures of disease resistance in endangered staghorn corals.</title>
        <authorList>
            <person name="Vollmer S.V."/>
            <person name="Selwyn J.D."/>
            <person name="Despard B.A."/>
            <person name="Roesel C.L."/>
        </authorList>
    </citation>
    <scope>NUCLEOTIDE SEQUENCE</scope>
    <source>
        <strain evidence="3">K2</strain>
    </source>
</reference>
<dbReference type="Proteomes" id="UP001249851">
    <property type="component" value="Unassembled WGS sequence"/>
</dbReference>
<keyword evidence="4" id="KW-1185">Reference proteome</keyword>
<evidence type="ECO:0000313" key="3">
    <source>
        <dbReference type="EMBL" id="KAK2550401.1"/>
    </source>
</evidence>
<evidence type="ECO:0008006" key="5">
    <source>
        <dbReference type="Google" id="ProtNLM"/>
    </source>
</evidence>
<dbReference type="PANTHER" id="PTHR36877">
    <property type="entry name" value="SMALL INTEGRAL MEMBRANE PROTEIN 13"/>
    <property type="match status" value="1"/>
</dbReference>
<keyword evidence="2" id="KW-0472">Membrane</keyword>
<feature type="transmembrane region" description="Helical" evidence="2">
    <location>
        <begin position="6"/>
        <end position="30"/>
    </location>
</feature>
<feature type="region of interest" description="Disordered" evidence="1">
    <location>
        <begin position="48"/>
        <end position="78"/>
    </location>
</feature>
<keyword evidence="2" id="KW-1133">Transmembrane helix</keyword>